<keyword evidence="4 7" id="KW-0812">Transmembrane</keyword>
<gene>
    <name evidence="9" type="ORF">ABOZ73_07295</name>
</gene>
<dbReference type="InterPro" id="IPR032818">
    <property type="entry name" value="DedA-like"/>
</dbReference>
<accession>A0AB39KY53</accession>
<evidence type="ECO:0000256" key="5">
    <source>
        <dbReference type="ARBA" id="ARBA00022989"/>
    </source>
</evidence>
<name>A0AB39KY53_9CAUL</name>
<evidence type="ECO:0000256" key="1">
    <source>
        <dbReference type="ARBA" id="ARBA00004651"/>
    </source>
</evidence>
<dbReference type="RefSeq" id="WP_369061944.1">
    <property type="nucleotide sequence ID" value="NZ_CP158375.1"/>
</dbReference>
<keyword evidence="5 7" id="KW-1133">Transmembrane helix</keyword>
<comment type="subcellular location">
    <subcellularLocation>
        <location evidence="1 7">Cell membrane</location>
        <topology evidence="1 7">Multi-pass membrane protein</topology>
    </subcellularLocation>
</comment>
<dbReference type="InterPro" id="IPR032816">
    <property type="entry name" value="VTT_dom"/>
</dbReference>
<protein>
    <submittedName>
        <fullName evidence="9">DedA family protein</fullName>
    </submittedName>
</protein>
<organism evidence="9">
    <name type="scientific">Caulobacter sp. 73W</name>
    <dbReference type="NCBI Taxonomy" id="3161137"/>
    <lineage>
        <taxon>Bacteria</taxon>
        <taxon>Pseudomonadati</taxon>
        <taxon>Pseudomonadota</taxon>
        <taxon>Alphaproteobacteria</taxon>
        <taxon>Caulobacterales</taxon>
        <taxon>Caulobacteraceae</taxon>
        <taxon>Caulobacter</taxon>
    </lineage>
</organism>
<dbReference type="PANTHER" id="PTHR30353">
    <property type="entry name" value="INNER MEMBRANE PROTEIN DEDA-RELATED"/>
    <property type="match status" value="1"/>
</dbReference>
<evidence type="ECO:0000256" key="4">
    <source>
        <dbReference type="ARBA" id="ARBA00022692"/>
    </source>
</evidence>
<evidence type="ECO:0000256" key="2">
    <source>
        <dbReference type="ARBA" id="ARBA00010792"/>
    </source>
</evidence>
<sequence>MHAFTHAASGFIAQHSAWAGLVLGLLTFGESMLVIGAFLPATAMLFAAGGLIATGVLDPVHVIVFAVAGAIIGDAVSYALGRSLGERALSHPWLARHGAIVDQARHATARHGVIAIFAGRFAGPLRAFVPVLTGVAGMPPVRFHLANAASGVVWVAAFLAPGYLAGRGVSMAGPIGLRSLIVLAIAFAAALALAALIARPPARRARPCETF</sequence>
<evidence type="ECO:0000256" key="3">
    <source>
        <dbReference type="ARBA" id="ARBA00022475"/>
    </source>
</evidence>
<evidence type="ECO:0000256" key="6">
    <source>
        <dbReference type="ARBA" id="ARBA00023136"/>
    </source>
</evidence>
<dbReference type="PANTHER" id="PTHR30353:SF15">
    <property type="entry name" value="INNER MEMBRANE PROTEIN YABI"/>
    <property type="match status" value="1"/>
</dbReference>
<feature type="transmembrane region" description="Helical" evidence="7">
    <location>
        <begin position="33"/>
        <end position="54"/>
    </location>
</feature>
<feature type="domain" description="VTT" evidence="8">
    <location>
        <begin position="39"/>
        <end position="163"/>
    </location>
</feature>
<dbReference type="GO" id="GO:0005886">
    <property type="term" value="C:plasma membrane"/>
    <property type="evidence" value="ECO:0007669"/>
    <property type="project" value="UniProtKB-SubCell"/>
</dbReference>
<feature type="transmembrane region" description="Helical" evidence="7">
    <location>
        <begin position="177"/>
        <end position="197"/>
    </location>
</feature>
<evidence type="ECO:0000256" key="7">
    <source>
        <dbReference type="RuleBase" id="RU367016"/>
    </source>
</evidence>
<keyword evidence="3 7" id="KW-1003">Cell membrane</keyword>
<feature type="transmembrane region" description="Helical" evidence="7">
    <location>
        <begin position="6"/>
        <end position="26"/>
    </location>
</feature>
<feature type="transmembrane region" description="Helical" evidence="7">
    <location>
        <begin position="145"/>
        <end position="165"/>
    </location>
</feature>
<comment type="similarity">
    <text evidence="2 7">Belongs to the DedA family.</text>
</comment>
<keyword evidence="6 7" id="KW-0472">Membrane</keyword>
<proteinExistence type="inferred from homology"/>
<dbReference type="EMBL" id="CP158375">
    <property type="protein sequence ID" value="XDO98213.1"/>
    <property type="molecule type" value="Genomic_DNA"/>
</dbReference>
<reference evidence="9" key="1">
    <citation type="submission" date="2024-06" db="EMBL/GenBank/DDBJ databases">
        <title>Caulobacter inopinatus, sp. nov.</title>
        <authorList>
            <person name="Donachie S.P."/>
        </authorList>
    </citation>
    <scope>NUCLEOTIDE SEQUENCE</scope>
    <source>
        <strain evidence="9">73W</strain>
    </source>
</reference>
<evidence type="ECO:0000259" key="8">
    <source>
        <dbReference type="Pfam" id="PF09335"/>
    </source>
</evidence>
<dbReference type="Pfam" id="PF09335">
    <property type="entry name" value="VTT_dom"/>
    <property type="match status" value="1"/>
</dbReference>
<feature type="transmembrane region" description="Helical" evidence="7">
    <location>
        <begin position="60"/>
        <end position="80"/>
    </location>
</feature>
<dbReference type="AlphaFoldDB" id="A0AB39KY53"/>
<evidence type="ECO:0000313" key="9">
    <source>
        <dbReference type="EMBL" id="XDO98213.1"/>
    </source>
</evidence>